<dbReference type="Proteomes" id="UP000313359">
    <property type="component" value="Unassembled WGS sequence"/>
</dbReference>
<reference evidence="2" key="1">
    <citation type="journal article" date="2018" name="Genome Biol. Evol.">
        <title>Genomics and development of Lentinus tigrinus, a white-rot wood-decaying mushroom with dimorphic fruiting bodies.</title>
        <authorList>
            <person name="Wu B."/>
            <person name="Xu Z."/>
            <person name="Knudson A."/>
            <person name="Carlson A."/>
            <person name="Chen N."/>
            <person name="Kovaka S."/>
            <person name="LaButti K."/>
            <person name="Lipzen A."/>
            <person name="Pennachio C."/>
            <person name="Riley R."/>
            <person name="Schakwitz W."/>
            <person name="Umezawa K."/>
            <person name="Ohm R.A."/>
            <person name="Grigoriev I.V."/>
            <person name="Nagy L.G."/>
            <person name="Gibbons J."/>
            <person name="Hibbett D."/>
        </authorList>
    </citation>
    <scope>NUCLEOTIDE SEQUENCE [LARGE SCALE GENOMIC DNA]</scope>
    <source>
        <strain evidence="2">ALCF2SS1-6</strain>
    </source>
</reference>
<dbReference type="AlphaFoldDB" id="A0A5C2RNH3"/>
<dbReference type="OrthoDB" id="2745238at2759"/>
<dbReference type="EMBL" id="ML122345">
    <property type="protein sequence ID" value="RPD52691.1"/>
    <property type="molecule type" value="Genomic_DNA"/>
</dbReference>
<sequence>NGGDQDDGEGADVGDGGEDRSPPRKKPRVAAPSSDDDGNDDDAEGLSTPRKGRRPTDVMLVEWKPPCDACRGSEQRAAECQPTYPNPLCAYCKKQKKRCSFHGVDTLGVIKVGARRAAFFNGKGYTPAKRITAPQALQEAWTKIRDAEDHAVAVAIHNRRQLAAEAKTYGLFPDAITTPWDRAAASVARLNAAPPKPRPPVARPPPPPAVAGPSSSHRLVFPPAEEGADAPARDHYVAAVRREYNEAVAQSLVLRHRIAELQEREMGATGLTFGAYRSTSDSVVVPPPLDVATLERVGGAHQAFGDRESSPEA</sequence>
<evidence type="ECO:0000313" key="3">
    <source>
        <dbReference type="Proteomes" id="UP000313359"/>
    </source>
</evidence>
<feature type="compositionally biased region" description="Pro residues" evidence="1">
    <location>
        <begin position="194"/>
        <end position="210"/>
    </location>
</feature>
<feature type="region of interest" description="Disordered" evidence="1">
    <location>
        <begin position="1"/>
        <end position="57"/>
    </location>
</feature>
<feature type="compositionally biased region" description="Acidic residues" evidence="1">
    <location>
        <begin position="34"/>
        <end position="44"/>
    </location>
</feature>
<feature type="non-terminal residue" evidence="2">
    <location>
        <position position="1"/>
    </location>
</feature>
<evidence type="ECO:0000313" key="2">
    <source>
        <dbReference type="EMBL" id="RPD52691.1"/>
    </source>
</evidence>
<feature type="compositionally biased region" description="Acidic residues" evidence="1">
    <location>
        <begin position="1"/>
        <end position="16"/>
    </location>
</feature>
<accession>A0A5C2RNH3</accession>
<feature type="region of interest" description="Disordered" evidence="1">
    <location>
        <begin position="191"/>
        <end position="216"/>
    </location>
</feature>
<keyword evidence="3" id="KW-1185">Reference proteome</keyword>
<name>A0A5C2RNH3_9APHY</name>
<protein>
    <submittedName>
        <fullName evidence="2">Uncharacterized protein</fullName>
    </submittedName>
</protein>
<proteinExistence type="predicted"/>
<organism evidence="2 3">
    <name type="scientific">Lentinus tigrinus ALCF2SS1-6</name>
    <dbReference type="NCBI Taxonomy" id="1328759"/>
    <lineage>
        <taxon>Eukaryota</taxon>
        <taxon>Fungi</taxon>
        <taxon>Dikarya</taxon>
        <taxon>Basidiomycota</taxon>
        <taxon>Agaricomycotina</taxon>
        <taxon>Agaricomycetes</taxon>
        <taxon>Polyporales</taxon>
        <taxon>Polyporaceae</taxon>
        <taxon>Lentinus</taxon>
    </lineage>
</organism>
<gene>
    <name evidence="2" type="ORF">L227DRAFT_617623</name>
</gene>
<evidence type="ECO:0000256" key="1">
    <source>
        <dbReference type="SAM" id="MobiDB-lite"/>
    </source>
</evidence>